<dbReference type="EMBL" id="CAJPDQ010000013">
    <property type="protein sequence ID" value="CAF9918454.1"/>
    <property type="molecule type" value="Genomic_DNA"/>
</dbReference>
<dbReference type="InterPro" id="IPR018555">
    <property type="entry name" value="C630.06c-like"/>
</dbReference>
<name>A0A8H3F5P1_9LECA</name>
<evidence type="ECO:0000256" key="1">
    <source>
        <dbReference type="SAM" id="MobiDB-lite"/>
    </source>
</evidence>
<dbReference type="Pfam" id="PF09428">
    <property type="entry name" value="DUF2011"/>
    <property type="match status" value="1"/>
</dbReference>
<feature type="region of interest" description="Disordered" evidence="1">
    <location>
        <begin position="218"/>
        <end position="291"/>
    </location>
</feature>
<reference evidence="2" key="1">
    <citation type="submission" date="2021-03" db="EMBL/GenBank/DDBJ databases">
        <authorList>
            <person name="Tagirdzhanova G."/>
        </authorList>
    </citation>
    <scope>NUCLEOTIDE SEQUENCE</scope>
</reference>
<proteinExistence type="predicted"/>
<dbReference type="AlphaFoldDB" id="A0A8H3F5P1"/>
<dbReference type="OrthoDB" id="5425061at2759"/>
<accession>A0A8H3F5P1</accession>
<feature type="compositionally biased region" description="Polar residues" evidence="1">
    <location>
        <begin position="22"/>
        <end position="37"/>
    </location>
</feature>
<feature type="region of interest" description="Disordered" evidence="1">
    <location>
        <begin position="54"/>
        <end position="73"/>
    </location>
</feature>
<organism evidence="2 3">
    <name type="scientific">Gomphillus americanus</name>
    <dbReference type="NCBI Taxonomy" id="1940652"/>
    <lineage>
        <taxon>Eukaryota</taxon>
        <taxon>Fungi</taxon>
        <taxon>Dikarya</taxon>
        <taxon>Ascomycota</taxon>
        <taxon>Pezizomycotina</taxon>
        <taxon>Lecanoromycetes</taxon>
        <taxon>OSLEUM clade</taxon>
        <taxon>Ostropomycetidae</taxon>
        <taxon>Ostropales</taxon>
        <taxon>Graphidaceae</taxon>
        <taxon>Gomphilloideae</taxon>
        <taxon>Gomphillus</taxon>
    </lineage>
</organism>
<feature type="compositionally biased region" description="Basic residues" evidence="1">
    <location>
        <begin position="253"/>
        <end position="273"/>
    </location>
</feature>
<gene>
    <name evidence="2" type="ORF">GOMPHAMPRED_001523</name>
</gene>
<evidence type="ECO:0000313" key="2">
    <source>
        <dbReference type="EMBL" id="CAF9918454.1"/>
    </source>
</evidence>
<evidence type="ECO:0000313" key="3">
    <source>
        <dbReference type="Proteomes" id="UP000664169"/>
    </source>
</evidence>
<feature type="region of interest" description="Disordered" evidence="1">
    <location>
        <begin position="1"/>
        <end position="37"/>
    </location>
</feature>
<keyword evidence="3" id="KW-1185">Reference proteome</keyword>
<sequence>MSMQPDTKQIRRTDIQIEDNSSEGSTRAPSPDTATTSQLQAKLAALYGDVLEQPYPTSNITPETQAKQQSAQLNNESSYAFRLFSSASGTGTANAAATTSTEAGDNVQQVVISSPSPNPGGTNTGGFLSSRDMSYYMTSNSTSWNTARRAQFVDPSVTVSGAWITAQSHLRNRGLELPWRSRTIKVSRKCFGLLNKMEPGGAICALDSDGRVKKVKPNKKRRVLLRERQRKEEADRSQKQRRQEDQEREAREKKTRRNREKKVKKKEKMKAKKIHVDPTMGSVQADFANAL</sequence>
<feature type="compositionally biased region" description="Polar residues" evidence="1">
    <location>
        <begin position="55"/>
        <end position="73"/>
    </location>
</feature>
<feature type="compositionally biased region" description="Basic and acidic residues" evidence="1">
    <location>
        <begin position="224"/>
        <end position="252"/>
    </location>
</feature>
<dbReference type="Proteomes" id="UP000664169">
    <property type="component" value="Unassembled WGS sequence"/>
</dbReference>
<comment type="caution">
    <text evidence="2">The sequence shown here is derived from an EMBL/GenBank/DDBJ whole genome shotgun (WGS) entry which is preliminary data.</text>
</comment>
<protein>
    <submittedName>
        <fullName evidence="2">Uncharacterized protein</fullName>
    </submittedName>
</protein>